<dbReference type="PANTHER" id="PTHR43791">
    <property type="entry name" value="PERMEASE-RELATED"/>
    <property type="match status" value="1"/>
</dbReference>
<gene>
    <name evidence="11" type="ORF">PTTW11_08471</name>
</gene>
<evidence type="ECO:0000256" key="9">
    <source>
        <dbReference type="SAM" id="Phobius"/>
    </source>
</evidence>
<feature type="transmembrane region" description="Helical" evidence="9">
    <location>
        <begin position="281"/>
        <end position="303"/>
    </location>
</feature>
<keyword evidence="3" id="KW-1003">Cell membrane</keyword>
<accession>A0A6S6W9N1</accession>
<reference evidence="11" key="1">
    <citation type="submission" date="2021-02" db="EMBL/GenBank/DDBJ databases">
        <authorList>
            <person name="Syme A R."/>
            <person name="Syme A R."/>
            <person name="Moolhuijzen P."/>
        </authorList>
    </citation>
    <scope>NUCLEOTIDE SEQUENCE</scope>
    <source>
        <strain evidence="11">W1-1</strain>
    </source>
</reference>
<feature type="domain" description="Major facilitator superfamily (MFS) profile" evidence="10">
    <location>
        <begin position="121"/>
        <end position="541"/>
    </location>
</feature>
<dbReference type="Gene3D" id="1.20.1250.20">
    <property type="entry name" value="MFS general substrate transporter like domains"/>
    <property type="match status" value="2"/>
</dbReference>
<evidence type="ECO:0000259" key="10">
    <source>
        <dbReference type="PROSITE" id="PS50850"/>
    </source>
</evidence>
<evidence type="ECO:0000256" key="3">
    <source>
        <dbReference type="ARBA" id="ARBA00022475"/>
    </source>
</evidence>
<dbReference type="FunFam" id="1.20.1250.20:FF:000386">
    <property type="entry name" value="MFS general substrate transporter"/>
    <property type="match status" value="1"/>
</dbReference>
<dbReference type="EMBL" id="HG992984">
    <property type="protein sequence ID" value="CAE7199500.1"/>
    <property type="molecule type" value="Genomic_DNA"/>
</dbReference>
<evidence type="ECO:0000256" key="6">
    <source>
        <dbReference type="ARBA" id="ARBA00023136"/>
    </source>
</evidence>
<dbReference type="InterPro" id="IPR020846">
    <property type="entry name" value="MFS_dom"/>
</dbReference>
<dbReference type="SUPFAM" id="SSF103473">
    <property type="entry name" value="MFS general substrate transporter"/>
    <property type="match status" value="1"/>
</dbReference>
<dbReference type="InterPro" id="IPR036259">
    <property type="entry name" value="MFS_trans_sf"/>
</dbReference>
<feature type="compositionally biased region" description="Polar residues" evidence="8">
    <location>
        <begin position="67"/>
        <end position="78"/>
    </location>
</feature>
<proteinExistence type="inferred from homology"/>
<organism evidence="11 12">
    <name type="scientific">Pyrenophora teres f. teres</name>
    <dbReference type="NCBI Taxonomy" id="97479"/>
    <lineage>
        <taxon>Eukaryota</taxon>
        <taxon>Fungi</taxon>
        <taxon>Dikarya</taxon>
        <taxon>Ascomycota</taxon>
        <taxon>Pezizomycotina</taxon>
        <taxon>Dothideomycetes</taxon>
        <taxon>Pleosporomycetidae</taxon>
        <taxon>Pleosporales</taxon>
        <taxon>Pleosporineae</taxon>
        <taxon>Pleosporaceae</taxon>
        <taxon>Pyrenophora</taxon>
    </lineage>
</organism>
<evidence type="ECO:0000256" key="5">
    <source>
        <dbReference type="ARBA" id="ARBA00022989"/>
    </source>
</evidence>
<comment type="subcellular location">
    <subcellularLocation>
        <location evidence="1">Cell membrane</location>
        <topology evidence="1">Multi-pass membrane protein</topology>
    </subcellularLocation>
</comment>
<dbReference type="PANTHER" id="PTHR43791:SF37">
    <property type="entry name" value="MAJOR FACILITATOR SUPERFAMILY (MFS) PROFILE DOMAIN-CONTAINING PROTEIN"/>
    <property type="match status" value="1"/>
</dbReference>
<evidence type="ECO:0000256" key="4">
    <source>
        <dbReference type="ARBA" id="ARBA00022692"/>
    </source>
</evidence>
<feature type="transmembrane region" description="Helical" evidence="9">
    <location>
        <begin position="249"/>
        <end position="269"/>
    </location>
</feature>
<name>A0A6S6W9N1_9PLEO</name>
<dbReference type="AlphaFoldDB" id="A0A6S6W9N1"/>
<evidence type="ECO:0000313" key="12">
    <source>
        <dbReference type="Proteomes" id="UP000472372"/>
    </source>
</evidence>
<dbReference type="GO" id="GO:0005886">
    <property type="term" value="C:plasma membrane"/>
    <property type="evidence" value="ECO:0007669"/>
    <property type="project" value="UniProtKB-SubCell"/>
</dbReference>
<dbReference type="PROSITE" id="PS50850">
    <property type="entry name" value="MFS"/>
    <property type="match status" value="1"/>
</dbReference>
<evidence type="ECO:0000256" key="7">
    <source>
        <dbReference type="ARBA" id="ARBA00037968"/>
    </source>
</evidence>
<keyword evidence="2" id="KW-0813">Transport</keyword>
<dbReference type="GO" id="GO:0022857">
    <property type="term" value="F:transmembrane transporter activity"/>
    <property type="evidence" value="ECO:0007669"/>
    <property type="project" value="InterPro"/>
</dbReference>
<protein>
    <submittedName>
        <fullName evidence="11">Pantothenate transporter liz1</fullName>
    </submittedName>
</protein>
<feature type="transmembrane region" description="Helical" evidence="9">
    <location>
        <begin position="450"/>
        <end position="470"/>
    </location>
</feature>
<dbReference type="InterPro" id="IPR011701">
    <property type="entry name" value="MFS"/>
</dbReference>
<feature type="compositionally biased region" description="Polar residues" evidence="8">
    <location>
        <begin position="557"/>
        <end position="566"/>
    </location>
</feature>
<feature type="transmembrane region" description="Helical" evidence="9">
    <location>
        <begin position="423"/>
        <end position="444"/>
    </location>
</feature>
<keyword evidence="6 9" id="KW-0472">Membrane</keyword>
<feature type="region of interest" description="Disordered" evidence="8">
    <location>
        <begin position="53"/>
        <end position="84"/>
    </location>
</feature>
<evidence type="ECO:0000256" key="8">
    <source>
        <dbReference type="SAM" id="MobiDB-lite"/>
    </source>
</evidence>
<keyword evidence="4 9" id="KW-0812">Transmembrane</keyword>
<sequence>MVTLVESTPAHLSQYREEELRSQGCRGCPLLILGVVDLRRMAVDDTMKTMAAKAEPQVDARGVNPSDVPSSLNSTSTKPWEKPGLLGKTRRTLRTIQRYIWDDPDKPKEEKWFLLKLDIFLLTSACMGYFSKILDQTNIQNAYVSGMKESLNMYGSELTYAGNCFTAGYVVGQLPAVMLATRVRPSILIPTLEILWSALTFCSASVTNVSQLYAIRFLIGLCESGYFPVMIYLVSSWYTRDERGKRTSLFYCTAALAGMFSGYLQAGAYKGLDGVHGRQGWQWLYIICGVISLPTAFIGYFFIPDFPETTRAFYITKEEAERQCQRLVAEGQKPLGHNPWTRKKFLGMMKQWQFWVLPFGYFLVQASFPSQQPVMALWLKAEGHSVYERNVWPTGQVAVGVVVQILAGMLSDSPLLKGRRWPAIIVMQAGTLFSVIILAVWNVTDQLKYVAYYFLYFAAGVPGPWFVWYADLIPHDHEFRGFAIALSNMFSYTMQIWYHSAVWRTIDAPRFHAGFIAASVVGGAMIMLCLILRLVQHKDEKGRRREKESLTDVESPGASNTSSVSVVPTELATKNVETGK</sequence>
<feature type="transmembrane region" description="Helical" evidence="9">
    <location>
        <begin position="352"/>
        <end position="371"/>
    </location>
</feature>
<evidence type="ECO:0000256" key="2">
    <source>
        <dbReference type="ARBA" id="ARBA00022448"/>
    </source>
</evidence>
<dbReference type="FunFam" id="1.20.1250.20:FF:000065">
    <property type="entry name" value="Putative MFS pantothenate transporter"/>
    <property type="match status" value="1"/>
</dbReference>
<feature type="transmembrane region" description="Helical" evidence="9">
    <location>
        <begin position="213"/>
        <end position="237"/>
    </location>
</feature>
<feature type="region of interest" description="Disordered" evidence="8">
    <location>
        <begin position="543"/>
        <end position="580"/>
    </location>
</feature>
<comment type="similarity">
    <text evidence="7">Belongs to the major facilitator superfamily. Allantoate permease family.</text>
</comment>
<dbReference type="Pfam" id="PF07690">
    <property type="entry name" value="MFS_1"/>
    <property type="match status" value="1"/>
</dbReference>
<evidence type="ECO:0000313" key="11">
    <source>
        <dbReference type="EMBL" id="CAE7199500.1"/>
    </source>
</evidence>
<evidence type="ECO:0000256" key="1">
    <source>
        <dbReference type="ARBA" id="ARBA00004651"/>
    </source>
</evidence>
<dbReference type="Proteomes" id="UP000472372">
    <property type="component" value="Chromosome 8"/>
</dbReference>
<feature type="transmembrane region" description="Helical" evidence="9">
    <location>
        <begin position="511"/>
        <end position="535"/>
    </location>
</feature>
<keyword evidence="5 9" id="KW-1133">Transmembrane helix</keyword>